<dbReference type="GO" id="GO:0008146">
    <property type="term" value="F:sulfotransferase activity"/>
    <property type="evidence" value="ECO:0007669"/>
    <property type="project" value="InterPro"/>
</dbReference>
<evidence type="ECO:0000313" key="5">
    <source>
        <dbReference type="EMBL" id="KAJ8599448.1"/>
    </source>
</evidence>
<evidence type="ECO:0000259" key="4">
    <source>
        <dbReference type="Pfam" id="PF00685"/>
    </source>
</evidence>
<dbReference type="AlphaFoldDB" id="A0AAD7U7B1"/>
<dbReference type="Pfam" id="PF00685">
    <property type="entry name" value="Sulfotransfer_1"/>
    <property type="match status" value="1"/>
</dbReference>
<evidence type="ECO:0000313" key="6">
    <source>
        <dbReference type="Proteomes" id="UP001230188"/>
    </source>
</evidence>
<keyword evidence="6" id="KW-1185">Reference proteome</keyword>
<name>A0AAD7U7B1_9STRA</name>
<dbReference type="InterPro" id="IPR027417">
    <property type="entry name" value="P-loop_NTPase"/>
</dbReference>
<comment type="similarity">
    <text evidence="1">Belongs to the sulfotransferase 1 family.</text>
</comment>
<dbReference type="InterPro" id="IPR000863">
    <property type="entry name" value="Sulfotransferase_dom"/>
</dbReference>
<evidence type="ECO:0000256" key="1">
    <source>
        <dbReference type="ARBA" id="ARBA00005771"/>
    </source>
</evidence>
<feature type="signal peptide" evidence="3">
    <location>
        <begin position="1"/>
        <end position="18"/>
    </location>
</feature>
<accession>A0AAD7U7B1</accession>
<dbReference type="SUPFAM" id="SSF52540">
    <property type="entry name" value="P-loop containing nucleoside triphosphate hydrolases"/>
    <property type="match status" value="1"/>
</dbReference>
<feature type="chain" id="PRO_5041964749" description="Sulfotransferase domain-containing protein" evidence="3">
    <location>
        <begin position="19"/>
        <end position="312"/>
    </location>
</feature>
<dbReference type="Gene3D" id="3.40.50.300">
    <property type="entry name" value="P-loop containing nucleotide triphosphate hydrolases"/>
    <property type="match status" value="1"/>
</dbReference>
<gene>
    <name evidence="5" type="ORF">CTAYLR_008035</name>
</gene>
<proteinExistence type="inferred from homology"/>
<evidence type="ECO:0000256" key="2">
    <source>
        <dbReference type="ARBA" id="ARBA00022679"/>
    </source>
</evidence>
<protein>
    <recommendedName>
        <fullName evidence="4">Sulfotransferase domain-containing protein</fullName>
    </recommendedName>
</protein>
<dbReference type="EMBL" id="JAQMWT010000563">
    <property type="protein sequence ID" value="KAJ8599448.1"/>
    <property type="molecule type" value="Genomic_DNA"/>
</dbReference>
<sequence length="312" mass="35106">MRWWWIRVVVLSLEACGGRDTVYLYGQPKSGTTWVEVIVDTLVAETCGDNCSDAVVTQGKSRSAAIDEGTEKVEFCCKHYLPGGKKVGKQDFSSLLVFADSSLEAVLAPCVKNKWPVWSPRCVPPNALDVSALGPHRYVLIVRDPRAVAVSAYHFFREKGPIGKYCREAVWKIAALESLRYYWFEKVRETNPTLILFYEDLLEDTYAQYYRVATFLRLHPPIDVMRAVVAKTSAAAMKIQEKQKKLPGPNRKGAESKVRSANAEGFRDEISRADKTALAAVTRAMRPYLHPALAFRYLNTYAQDIAFFQGGH</sequence>
<feature type="domain" description="Sulfotransferase" evidence="4">
    <location>
        <begin position="20"/>
        <end position="282"/>
    </location>
</feature>
<dbReference type="Proteomes" id="UP001230188">
    <property type="component" value="Unassembled WGS sequence"/>
</dbReference>
<evidence type="ECO:0000256" key="3">
    <source>
        <dbReference type="SAM" id="SignalP"/>
    </source>
</evidence>
<keyword evidence="2" id="KW-0808">Transferase</keyword>
<keyword evidence="3" id="KW-0732">Signal</keyword>
<comment type="caution">
    <text evidence="5">The sequence shown here is derived from an EMBL/GenBank/DDBJ whole genome shotgun (WGS) entry which is preliminary data.</text>
</comment>
<organism evidence="5 6">
    <name type="scientific">Chrysophaeum taylorii</name>
    <dbReference type="NCBI Taxonomy" id="2483200"/>
    <lineage>
        <taxon>Eukaryota</taxon>
        <taxon>Sar</taxon>
        <taxon>Stramenopiles</taxon>
        <taxon>Ochrophyta</taxon>
        <taxon>Pelagophyceae</taxon>
        <taxon>Pelagomonadales</taxon>
        <taxon>Pelagomonadaceae</taxon>
        <taxon>Chrysophaeum</taxon>
    </lineage>
</organism>
<dbReference type="PANTHER" id="PTHR11783">
    <property type="entry name" value="SULFOTRANSFERASE SULT"/>
    <property type="match status" value="1"/>
</dbReference>
<reference evidence="5" key="1">
    <citation type="submission" date="2023-01" db="EMBL/GenBank/DDBJ databases">
        <title>Metagenome sequencing of chrysophaentin producing Chrysophaeum taylorii.</title>
        <authorList>
            <person name="Davison J."/>
            <person name="Bewley C."/>
        </authorList>
    </citation>
    <scope>NUCLEOTIDE SEQUENCE</scope>
    <source>
        <strain evidence="5">NIES-1699</strain>
    </source>
</reference>